<reference evidence="8" key="2">
    <citation type="submission" date="2023-06" db="EMBL/GenBank/DDBJ databases">
        <authorList>
            <person name="Ma L."/>
            <person name="Liu K.-W."/>
            <person name="Li Z."/>
            <person name="Hsiao Y.-Y."/>
            <person name="Qi Y."/>
            <person name="Fu T."/>
            <person name="Tang G."/>
            <person name="Zhang D."/>
            <person name="Sun W.-H."/>
            <person name="Liu D.-K."/>
            <person name="Li Y."/>
            <person name="Chen G.-Z."/>
            <person name="Liu X.-D."/>
            <person name="Liao X.-Y."/>
            <person name="Jiang Y.-T."/>
            <person name="Yu X."/>
            <person name="Hao Y."/>
            <person name="Huang J."/>
            <person name="Zhao X.-W."/>
            <person name="Ke S."/>
            <person name="Chen Y.-Y."/>
            <person name="Wu W.-L."/>
            <person name="Hsu J.-L."/>
            <person name="Lin Y.-F."/>
            <person name="Huang M.-D."/>
            <person name="Li C.-Y."/>
            <person name="Huang L."/>
            <person name="Wang Z.-W."/>
            <person name="Zhao X."/>
            <person name="Zhong W.-Y."/>
            <person name="Peng D.-H."/>
            <person name="Ahmad S."/>
            <person name="Lan S."/>
            <person name="Zhang J.-S."/>
            <person name="Tsai W.-C."/>
            <person name="Van De Peer Y."/>
            <person name="Liu Z.-J."/>
        </authorList>
    </citation>
    <scope>NUCLEOTIDE SEQUENCE</scope>
    <source>
        <strain evidence="8">CP</strain>
        <tissue evidence="8">Leaves</tissue>
    </source>
</reference>
<keyword evidence="3" id="KW-0805">Transcription regulation</keyword>
<sequence>MRQMDKASVLGDAITYIRQLQEKMKVLEEQRMKKGYESVVFVKKSQLLSMEDDKMALSDQENVALPEIEARLSDKNVLIRIHCEKLKGVMVKALAEIENLHLTVINTAVVPFGTSVFDITVVAQMDEEFSMTVKDLVKGLYLAFSQFM</sequence>
<proteinExistence type="inferred from homology"/>
<dbReference type="EMBL" id="JAUJYO010000005">
    <property type="protein sequence ID" value="KAK1316995.1"/>
    <property type="molecule type" value="Genomic_DNA"/>
</dbReference>
<evidence type="ECO:0000256" key="1">
    <source>
        <dbReference type="ARBA" id="ARBA00004123"/>
    </source>
</evidence>
<feature type="coiled-coil region" evidence="6">
    <location>
        <begin position="10"/>
        <end position="37"/>
    </location>
</feature>
<evidence type="ECO:0000256" key="3">
    <source>
        <dbReference type="ARBA" id="ARBA00023015"/>
    </source>
</evidence>
<comment type="similarity">
    <text evidence="2">Belongs to the bHLH protein family.</text>
</comment>
<evidence type="ECO:0000259" key="7">
    <source>
        <dbReference type="Pfam" id="PF22754"/>
    </source>
</evidence>
<feature type="domain" description="Plant bHLH transcription factor ACT-like" evidence="7">
    <location>
        <begin position="73"/>
        <end position="128"/>
    </location>
</feature>
<dbReference type="InterPro" id="IPR052610">
    <property type="entry name" value="bHLH_transcription_regulator"/>
</dbReference>
<comment type="subcellular location">
    <subcellularLocation>
        <location evidence="1">Nucleus</location>
    </subcellularLocation>
</comment>
<organism evidence="8 9">
    <name type="scientific">Acorus calamus</name>
    <name type="common">Sweet flag</name>
    <dbReference type="NCBI Taxonomy" id="4465"/>
    <lineage>
        <taxon>Eukaryota</taxon>
        <taxon>Viridiplantae</taxon>
        <taxon>Streptophyta</taxon>
        <taxon>Embryophyta</taxon>
        <taxon>Tracheophyta</taxon>
        <taxon>Spermatophyta</taxon>
        <taxon>Magnoliopsida</taxon>
        <taxon>Liliopsida</taxon>
        <taxon>Acoraceae</taxon>
        <taxon>Acorus</taxon>
    </lineage>
</organism>
<gene>
    <name evidence="8" type="primary">BHLH19</name>
    <name evidence="8" type="ORF">QJS10_CPA05g01639</name>
</gene>
<evidence type="ECO:0000256" key="6">
    <source>
        <dbReference type="SAM" id="Coils"/>
    </source>
</evidence>
<dbReference type="GO" id="GO:0046983">
    <property type="term" value="F:protein dimerization activity"/>
    <property type="evidence" value="ECO:0007669"/>
    <property type="project" value="InterPro"/>
</dbReference>
<keyword evidence="4" id="KW-0804">Transcription</keyword>
<evidence type="ECO:0000256" key="5">
    <source>
        <dbReference type="ARBA" id="ARBA00023242"/>
    </source>
</evidence>
<reference evidence="8" key="1">
    <citation type="journal article" date="2023" name="Nat. Commun.">
        <title>Diploid and tetraploid genomes of Acorus and the evolution of monocots.</title>
        <authorList>
            <person name="Ma L."/>
            <person name="Liu K.W."/>
            <person name="Li Z."/>
            <person name="Hsiao Y.Y."/>
            <person name="Qi Y."/>
            <person name="Fu T."/>
            <person name="Tang G.D."/>
            <person name="Zhang D."/>
            <person name="Sun W.H."/>
            <person name="Liu D.K."/>
            <person name="Li Y."/>
            <person name="Chen G.Z."/>
            <person name="Liu X.D."/>
            <person name="Liao X.Y."/>
            <person name="Jiang Y.T."/>
            <person name="Yu X."/>
            <person name="Hao Y."/>
            <person name="Huang J."/>
            <person name="Zhao X.W."/>
            <person name="Ke S."/>
            <person name="Chen Y.Y."/>
            <person name="Wu W.L."/>
            <person name="Hsu J.L."/>
            <person name="Lin Y.F."/>
            <person name="Huang M.D."/>
            <person name="Li C.Y."/>
            <person name="Huang L."/>
            <person name="Wang Z.W."/>
            <person name="Zhao X."/>
            <person name="Zhong W.Y."/>
            <person name="Peng D.H."/>
            <person name="Ahmad S."/>
            <person name="Lan S."/>
            <person name="Zhang J.S."/>
            <person name="Tsai W.C."/>
            <person name="Van de Peer Y."/>
            <person name="Liu Z.J."/>
        </authorList>
    </citation>
    <scope>NUCLEOTIDE SEQUENCE</scope>
    <source>
        <strain evidence="8">CP</strain>
    </source>
</reference>
<dbReference type="PANTHER" id="PTHR45959:SF2">
    <property type="entry name" value="BHLH TRANSCRIPTION FACTOR"/>
    <property type="match status" value="1"/>
</dbReference>
<dbReference type="GO" id="GO:0005634">
    <property type="term" value="C:nucleus"/>
    <property type="evidence" value="ECO:0007669"/>
    <property type="project" value="UniProtKB-SubCell"/>
</dbReference>
<dbReference type="Pfam" id="PF22754">
    <property type="entry name" value="bHLH-TF_ACT-like_plant"/>
    <property type="match status" value="1"/>
</dbReference>
<evidence type="ECO:0000313" key="8">
    <source>
        <dbReference type="EMBL" id="KAK1316995.1"/>
    </source>
</evidence>
<dbReference type="SUPFAM" id="SSF47459">
    <property type="entry name" value="HLH, helix-loop-helix DNA-binding domain"/>
    <property type="match status" value="1"/>
</dbReference>
<keyword evidence="5" id="KW-0539">Nucleus</keyword>
<keyword evidence="9" id="KW-1185">Reference proteome</keyword>
<keyword evidence="6" id="KW-0175">Coiled coil</keyword>
<name>A0AAV9EW92_ACOCL</name>
<evidence type="ECO:0000256" key="2">
    <source>
        <dbReference type="ARBA" id="ARBA00005510"/>
    </source>
</evidence>
<evidence type="ECO:0000256" key="4">
    <source>
        <dbReference type="ARBA" id="ARBA00023163"/>
    </source>
</evidence>
<dbReference type="Proteomes" id="UP001180020">
    <property type="component" value="Unassembled WGS sequence"/>
</dbReference>
<dbReference type="InterPro" id="IPR054502">
    <property type="entry name" value="bHLH-TF_ACT-like_plant"/>
</dbReference>
<accession>A0AAV9EW92</accession>
<dbReference type="AlphaFoldDB" id="A0AAV9EW92"/>
<protein>
    <submittedName>
        <fullName evidence="8">Transcription factor bHLH19</fullName>
    </submittedName>
</protein>
<dbReference type="Gene3D" id="4.10.280.10">
    <property type="entry name" value="Helix-loop-helix DNA-binding domain"/>
    <property type="match status" value="1"/>
</dbReference>
<dbReference type="InterPro" id="IPR036638">
    <property type="entry name" value="HLH_DNA-bd_sf"/>
</dbReference>
<evidence type="ECO:0000313" key="9">
    <source>
        <dbReference type="Proteomes" id="UP001180020"/>
    </source>
</evidence>
<dbReference type="PANTHER" id="PTHR45959">
    <property type="entry name" value="BHLH TRANSCRIPTION FACTOR"/>
    <property type="match status" value="1"/>
</dbReference>
<comment type="caution">
    <text evidence="8">The sequence shown here is derived from an EMBL/GenBank/DDBJ whole genome shotgun (WGS) entry which is preliminary data.</text>
</comment>